<evidence type="ECO:0000313" key="5">
    <source>
        <dbReference type="Proteomes" id="UP001141806"/>
    </source>
</evidence>
<dbReference type="PROSITE" id="PS51375">
    <property type="entry name" value="PPR"/>
    <property type="match status" value="3"/>
</dbReference>
<feature type="repeat" description="PPR" evidence="3">
    <location>
        <begin position="133"/>
        <end position="167"/>
    </location>
</feature>
<gene>
    <name evidence="4" type="ORF">NE237_027278</name>
</gene>
<keyword evidence="5" id="KW-1185">Reference proteome</keyword>
<dbReference type="Pfam" id="PF20431">
    <property type="entry name" value="E_motif"/>
    <property type="match status" value="1"/>
</dbReference>
<evidence type="ECO:0000313" key="4">
    <source>
        <dbReference type="EMBL" id="KAJ4950446.1"/>
    </source>
</evidence>
<reference evidence="4" key="1">
    <citation type="journal article" date="2023" name="Plant J.">
        <title>The genome of the king protea, Protea cynaroides.</title>
        <authorList>
            <person name="Chang J."/>
            <person name="Duong T.A."/>
            <person name="Schoeman C."/>
            <person name="Ma X."/>
            <person name="Roodt D."/>
            <person name="Barker N."/>
            <person name="Li Z."/>
            <person name="Van de Peer Y."/>
            <person name="Mizrachi E."/>
        </authorList>
    </citation>
    <scope>NUCLEOTIDE SEQUENCE</scope>
    <source>
        <tissue evidence="4">Young leaves</tissue>
    </source>
</reference>
<name>A0A9Q0JSU0_9MAGN</name>
<dbReference type="InterPro" id="IPR002885">
    <property type="entry name" value="PPR_rpt"/>
</dbReference>
<proteinExistence type="inferred from homology"/>
<keyword evidence="2" id="KW-0677">Repeat</keyword>
<dbReference type="GO" id="GO:0009451">
    <property type="term" value="P:RNA modification"/>
    <property type="evidence" value="ECO:0007669"/>
    <property type="project" value="InterPro"/>
</dbReference>
<dbReference type="GO" id="GO:0003729">
    <property type="term" value="F:mRNA binding"/>
    <property type="evidence" value="ECO:0007669"/>
    <property type="project" value="UniProtKB-ARBA"/>
</dbReference>
<feature type="repeat" description="PPR" evidence="3">
    <location>
        <begin position="364"/>
        <end position="398"/>
    </location>
</feature>
<evidence type="ECO:0008006" key="6">
    <source>
        <dbReference type="Google" id="ProtNLM"/>
    </source>
</evidence>
<evidence type="ECO:0000256" key="2">
    <source>
        <dbReference type="ARBA" id="ARBA00022737"/>
    </source>
</evidence>
<organism evidence="4 5">
    <name type="scientific">Protea cynaroides</name>
    <dbReference type="NCBI Taxonomy" id="273540"/>
    <lineage>
        <taxon>Eukaryota</taxon>
        <taxon>Viridiplantae</taxon>
        <taxon>Streptophyta</taxon>
        <taxon>Embryophyta</taxon>
        <taxon>Tracheophyta</taxon>
        <taxon>Spermatophyta</taxon>
        <taxon>Magnoliopsida</taxon>
        <taxon>Proteales</taxon>
        <taxon>Proteaceae</taxon>
        <taxon>Protea</taxon>
    </lineage>
</organism>
<dbReference type="InterPro" id="IPR011990">
    <property type="entry name" value="TPR-like_helical_dom_sf"/>
</dbReference>
<dbReference type="PANTHER" id="PTHR47926:SF350">
    <property type="entry name" value="(WILD MALAYSIAN BANANA) HYPOTHETICAL PROTEIN"/>
    <property type="match status" value="1"/>
</dbReference>
<dbReference type="Pfam" id="PF12854">
    <property type="entry name" value="PPR_1"/>
    <property type="match status" value="1"/>
</dbReference>
<comment type="caution">
    <text evidence="4">The sequence shown here is derived from an EMBL/GenBank/DDBJ whole genome shotgun (WGS) entry which is preliminary data.</text>
</comment>
<accession>A0A9Q0JSU0</accession>
<sequence>MPLSWEDPKNHSSVDAQALIWGKKVMRRSLYIPSRAFSNVSLRFCGLETNKKPPLDSDDRSWIQMIADDFPYLNLLERCPSLKELKVIHGQMIAVGLVRYTYIRSRILALYAISEFKDLNCAQLIFDRIQMPIIYNWNTMIKGYSGSPEPKKGLSIYMRMRSQAVQPNVRTFPALIKACVDLSSLCQVHGQIFKFRFDLDVYVVSSLVKEYSKYGAIDLARQVFDEMPNRNVVCWTSIISGYCSGGQMDEARQLFDRMPERNDVAWSAMISGYVQNDYYNEAIYLFRELKVCSNVKPNRSLLVSVLNACVGVGAFNEGKWVHSYMDRNGFEYGLELGTALVDFYAKCGRIESSIEVFRKMPCKDVITWSAMIVGLAINGCNDLVFKLFEEMEGSGTRPNAVTFVGVLTLCNHAGLVDEGWRFFEMMSKVYGISPMIEHYGCMVDLLARAGQIKEAEQLISGMPIEPDGIIWGALLSGCLMHGHVELGERVGKRLIELEPHYNGRYVLTANMYATMGRWDGVERLRRMMKDMGVTKIAGWSFIEIDGVVHRFLVDDRSHIHSREIYELLNLLNTELITFCEPVILQTLK</sequence>
<dbReference type="FunFam" id="1.25.40.10:FF:000690">
    <property type="entry name" value="Pentatricopeptide repeat-containing protein"/>
    <property type="match status" value="1"/>
</dbReference>
<feature type="repeat" description="PPR" evidence="3">
    <location>
        <begin position="231"/>
        <end position="265"/>
    </location>
</feature>
<dbReference type="FunFam" id="1.25.40.10:FF:000348">
    <property type="entry name" value="Pentatricopeptide repeat-containing protein chloroplastic"/>
    <property type="match status" value="1"/>
</dbReference>
<dbReference type="EMBL" id="JAMYWD010000012">
    <property type="protein sequence ID" value="KAJ4950446.1"/>
    <property type="molecule type" value="Genomic_DNA"/>
</dbReference>
<dbReference type="Proteomes" id="UP001141806">
    <property type="component" value="Unassembled WGS sequence"/>
</dbReference>
<comment type="similarity">
    <text evidence="1">Belongs to the PPR family. PCMP-H subfamily.</text>
</comment>
<evidence type="ECO:0000256" key="3">
    <source>
        <dbReference type="PROSITE-ProRule" id="PRU00708"/>
    </source>
</evidence>
<dbReference type="Pfam" id="PF01535">
    <property type="entry name" value="PPR"/>
    <property type="match status" value="2"/>
</dbReference>
<dbReference type="PANTHER" id="PTHR47926">
    <property type="entry name" value="PENTATRICOPEPTIDE REPEAT-CONTAINING PROTEIN"/>
    <property type="match status" value="1"/>
</dbReference>
<dbReference type="AlphaFoldDB" id="A0A9Q0JSU0"/>
<dbReference type="Pfam" id="PF13041">
    <property type="entry name" value="PPR_2"/>
    <property type="match status" value="2"/>
</dbReference>
<dbReference type="Gene3D" id="1.25.40.10">
    <property type="entry name" value="Tetratricopeptide repeat domain"/>
    <property type="match status" value="4"/>
</dbReference>
<protein>
    <recommendedName>
        <fullName evidence="6">Pentatricopeptide repeat-containing protein</fullName>
    </recommendedName>
</protein>
<evidence type="ECO:0000256" key="1">
    <source>
        <dbReference type="ARBA" id="ARBA00006643"/>
    </source>
</evidence>
<dbReference type="OrthoDB" id="1675999at2759"/>
<dbReference type="InterPro" id="IPR046848">
    <property type="entry name" value="E_motif"/>
</dbReference>
<dbReference type="InterPro" id="IPR046960">
    <property type="entry name" value="PPR_At4g14850-like_plant"/>
</dbReference>
<dbReference type="NCBIfam" id="TIGR00756">
    <property type="entry name" value="PPR"/>
    <property type="match status" value="3"/>
</dbReference>